<dbReference type="SUPFAM" id="SSF52788">
    <property type="entry name" value="Phosphotyrosine protein phosphatases I"/>
    <property type="match status" value="1"/>
</dbReference>
<dbReference type="PRINTS" id="PR00719">
    <property type="entry name" value="LMWPTPASE"/>
</dbReference>
<protein>
    <recommendedName>
        <fullName evidence="2">protein-tyrosine-phosphatase</fullName>
        <ecNumber evidence="2">3.1.3.48</ecNumber>
    </recommendedName>
</protein>
<evidence type="ECO:0000256" key="2">
    <source>
        <dbReference type="ARBA" id="ARBA00013064"/>
    </source>
</evidence>
<dbReference type="Gene3D" id="3.40.50.2300">
    <property type="match status" value="1"/>
</dbReference>
<organism evidence="6 7">
    <name type="scientific">Tessaracoccus lubricantis</name>
    <dbReference type="NCBI Taxonomy" id="545543"/>
    <lineage>
        <taxon>Bacteria</taxon>
        <taxon>Bacillati</taxon>
        <taxon>Actinomycetota</taxon>
        <taxon>Actinomycetes</taxon>
        <taxon>Propionibacteriales</taxon>
        <taxon>Propionibacteriaceae</taxon>
        <taxon>Tessaracoccus</taxon>
    </lineage>
</organism>
<evidence type="ECO:0000256" key="3">
    <source>
        <dbReference type="ARBA" id="ARBA00022801"/>
    </source>
</evidence>
<evidence type="ECO:0000256" key="1">
    <source>
        <dbReference type="ARBA" id="ARBA00011063"/>
    </source>
</evidence>
<sequence>MARLVFVCWGNICRSPMAERVARRMIDEQGLDIDVESFGLSTEEAGNGIDRRAVRVLTEHGYDAEAHAARAIAAKDLTDDTLFVAVEQYQVDRLRALMPTANVVLLNDLNPAKPKGEALIDPWYGDQAGFYDTLADIEAAMPGILDAVQTL</sequence>
<gene>
    <name evidence="6" type="ORF">GCM10025789_00430</name>
</gene>
<evidence type="ECO:0000256" key="4">
    <source>
        <dbReference type="ARBA" id="ARBA00022912"/>
    </source>
</evidence>
<comment type="caution">
    <text evidence="6">The sequence shown here is derived from an EMBL/GenBank/DDBJ whole genome shotgun (WGS) entry which is preliminary data.</text>
</comment>
<dbReference type="RefSeq" id="WP_345577217.1">
    <property type="nucleotide sequence ID" value="NZ_BAABLV010000001.1"/>
</dbReference>
<dbReference type="PANTHER" id="PTHR11717">
    <property type="entry name" value="LOW MOLECULAR WEIGHT PROTEIN TYROSINE PHOSPHATASE"/>
    <property type="match status" value="1"/>
</dbReference>
<dbReference type="InterPro" id="IPR017867">
    <property type="entry name" value="Tyr_phospatase_low_mol_wt"/>
</dbReference>
<proteinExistence type="inferred from homology"/>
<dbReference type="EC" id="3.1.3.48" evidence="2"/>
<reference evidence="7" key="1">
    <citation type="journal article" date="2019" name="Int. J. Syst. Evol. Microbiol.">
        <title>The Global Catalogue of Microorganisms (GCM) 10K type strain sequencing project: providing services to taxonomists for standard genome sequencing and annotation.</title>
        <authorList>
            <consortium name="The Broad Institute Genomics Platform"/>
            <consortium name="The Broad Institute Genome Sequencing Center for Infectious Disease"/>
            <person name="Wu L."/>
            <person name="Ma J."/>
        </authorList>
    </citation>
    <scope>NUCLEOTIDE SEQUENCE [LARGE SCALE GENOMIC DNA]</scope>
    <source>
        <strain evidence="7">JCM 19125</strain>
    </source>
</reference>
<evidence type="ECO:0000259" key="5">
    <source>
        <dbReference type="SMART" id="SM00226"/>
    </source>
</evidence>
<keyword evidence="3" id="KW-0378">Hydrolase</keyword>
<comment type="similarity">
    <text evidence="1">Belongs to the low molecular weight phosphotyrosine protein phosphatase family.</text>
</comment>
<accession>A0ABP9EY20</accession>
<dbReference type="SMART" id="SM00226">
    <property type="entry name" value="LMWPc"/>
    <property type="match status" value="1"/>
</dbReference>
<dbReference type="InterPro" id="IPR050438">
    <property type="entry name" value="LMW_PTPase"/>
</dbReference>
<evidence type="ECO:0000313" key="6">
    <source>
        <dbReference type="EMBL" id="GAA4888126.1"/>
    </source>
</evidence>
<dbReference type="PANTHER" id="PTHR11717:SF7">
    <property type="entry name" value="LOW MOLECULAR WEIGHT PHOSPHOTYROSINE PROTEIN PHOSPHATASE"/>
    <property type="match status" value="1"/>
</dbReference>
<dbReference type="EMBL" id="BAABLV010000001">
    <property type="protein sequence ID" value="GAA4888126.1"/>
    <property type="molecule type" value="Genomic_DNA"/>
</dbReference>
<dbReference type="InterPro" id="IPR036196">
    <property type="entry name" value="Ptyr_pPase_sf"/>
</dbReference>
<keyword evidence="7" id="KW-1185">Reference proteome</keyword>
<dbReference type="Pfam" id="PF01451">
    <property type="entry name" value="LMWPc"/>
    <property type="match status" value="1"/>
</dbReference>
<evidence type="ECO:0000313" key="7">
    <source>
        <dbReference type="Proteomes" id="UP001501521"/>
    </source>
</evidence>
<feature type="domain" description="Phosphotyrosine protein phosphatase I" evidence="5">
    <location>
        <begin position="2"/>
        <end position="147"/>
    </location>
</feature>
<keyword evidence="4" id="KW-0904">Protein phosphatase</keyword>
<dbReference type="Proteomes" id="UP001501521">
    <property type="component" value="Unassembled WGS sequence"/>
</dbReference>
<name>A0ABP9EY20_9ACTN</name>
<dbReference type="InterPro" id="IPR023485">
    <property type="entry name" value="Ptyr_pPase"/>
</dbReference>